<comment type="caution">
    <text evidence="3">The sequence shown here is derived from an EMBL/GenBank/DDBJ whole genome shotgun (WGS) entry which is preliminary data.</text>
</comment>
<feature type="domain" description="H repeat-associated protein N-terminal" evidence="2">
    <location>
        <begin position="20"/>
        <end position="106"/>
    </location>
</feature>
<organism evidence="3 4">
    <name type="scientific">Rhodococcus aetherivorans</name>
    <dbReference type="NCBI Taxonomy" id="191292"/>
    <lineage>
        <taxon>Bacteria</taxon>
        <taxon>Bacillati</taxon>
        <taxon>Actinomycetota</taxon>
        <taxon>Actinomycetes</taxon>
        <taxon>Mycobacteriales</taxon>
        <taxon>Nocardiaceae</taxon>
        <taxon>Rhodococcus</taxon>
    </lineage>
</organism>
<dbReference type="Proteomes" id="UP000325466">
    <property type="component" value="Unassembled WGS sequence"/>
</dbReference>
<dbReference type="EMBL" id="BLAH01000040">
    <property type="protein sequence ID" value="GES36066.1"/>
    <property type="molecule type" value="Genomic_DNA"/>
</dbReference>
<keyword evidence="4" id="KW-1185">Reference proteome</keyword>
<evidence type="ECO:0000259" key="2">
    <source>
        <dbReference type="Pfam" id="PF13808"/>
    </source>
</evidence>
<dbReference type="PANTHER" id="PTHR30298:SF0">
    <property type="entry name" value="PROTEIN YBFL-RELATED"/>
    <property type="match status" value="1"/>
</dbReference>
<dbReference type="Pfam" id="PF13808">
    <property type="entry name" value="DDE_Tnp_1_assoc"/>
    <property type="match status" value="1"/>
</dbReference>
<dbReference type="InterPro" id="IPR012337">
    <property type="entry name" value="RNaseH-like_sf"/>
</dbReference>
<evidence type="ECO:0000259" key="1">
    <source>
        <dbReference type="Pfam" id="PF01609"/>
    </source>
</evidence>
<name>A0ABQ0YHP0_9NOCA</name>
<reference evidence="3 4" key="1">
    <citation type="journal article" date="2018" name="Biodegradation">
        <title>1,4-Dioxane degradation characteristics of Rhodococcus aetherivorans JCM 14343.</title>
        <authorList>
            <person name="Inoue D."/>
            <person name="Tsunoda T."/>
            <person name="Yamamoto N."/>
            <person name="Ike M."/>
            <person name="Sei K."/>
        </authorList>
    </citation>
    <scope>NUCLEOTIDE SEQUENCE [LARGE SCALE GENOMIC DNA]</scope>
    <source>
        <strain evidence="3 4">JCM 14343</strain>
    </source>
</reference>
<protein>
    <submittedName>
        <fullName evidence="3">Mobile element protein</fullName>
    </submittedName>
</protein>
<accession>A0ABQ0YHP0</accession>
<dbReference type="Pfam" id="PF01609">
    <property type="entry name" value="DDE_Tnp_1"/>
    <property type="match status" value="1"/>
</dbReference>
<gene>
    <name evidence="3" type="ORF">RAJCM14343_1315</name>
</gene>
<dbReference type="InterPro" id="IPR032806">
    <property type="entry name" value="YbfD_N"/>
</dbReference>
<feature type="domain" description="Transposase IS4-like" evidence="1">
    <location>
        <begin position="115"/>
        <end position="340"/>
    </location>
</feature>
<sequence>MPASSSSPMPAPISDTGILDVLDLVPDPRARRGVRHRLAVILSVALAGVCAGARSFTAVAEWVHDVPADVLDRLGIKGRPPSESTIRRTLGRLDAAVLDQVIGVWAWLRTGVVDGRRVVAVDGKTLRGAKDAAGHLTHLLAALDQGSGVVLGQVEVGAKTNEIPLITDLLDALDLTDVVVTADALHCQRGTADYIVGRGGHYVFTVKNNQRSLRNLLKSLPWNDIPVCSSTGGRGHGRLERRTIKATEVDAGLGFPHACQVLQVRRTVTRNGRKTVEVVYLITSMPMTSAAPSQVAAWIRGHWAIENRLHWVRDVTFDEDRSTISTGTAPRVMATIRNTAVSILRLAGHTSIATALRHHSRNPHRPIDLLHTI</sequence>
<evidence type="ECO:0000313" key="4">
    <source>
        <dbReference type="Proteomes" id="UP000325466"/>
    </source>
</evidence>
<dbReference type="InterPro" id="IPR047647">
    <property type="entry name" value="ISAs1_transpos"/>
</dbReference>
<dbReference type="SUPFAM" id="SSF53098">
    <property type="entry name" value="Ribonuclease H-like"/>
    <property type="match status" value="1"/>
</dbReference>
<proteinExistence type="predicted"/>
<evidence type="ECO:0000313" key="3">
    <source>
        <dbReference type="EMBL" id="GES36066.1"/>
    </source>
</evidence>
<dbReference type="InterPro" id="IPR002559">
    <property type="entry name" value="Transposase_11"/>
</dbReference>
<dbReference type="PANTHER" id="PTHR30298">
    <property type="entry name" value="H REPEAT-ASSOCIATED PREDICTED TRANSPOSASE"/>
    <property type="match status" value="1"/>
</dbReference>
<dbReference type="NCBIfam" id="NF033564">
    <property type="entry name" value="transpos_ISAs1"/>
    <property type="match status" value="1"/>
</dbReference>
<dbReference type="InterPro" id="IPR051698">
    <property type="entry name" value="Transposase_11-like"/>
</dbReference>